<dbReference type="InterPro" id="IPR003593">
    <property type="entry name" value="AAA+_ATPase"/>
</dbReference>
<dbReference type="InterPro" id="IPR003439">
    <property type="entry name" value="ABC_transporter-like_ATP-bd"/>
</dbReference>
<reference evidence="10" key="1">
    <citation type="submission" date="2020-06" db="EMBL/GenBank/DDBJ databases">
        <title>Complete genome sequence of Candidatus Phytoplasma luffae NCHU2019.</title>
        <authorList>
            <person name="Cho S.-T."/>
            <person name="Tan C.-M."/>
            <person name="Li J.-R."/>
            <person name="Chien Y.-Y."/>
            <person name="Chiu Y.-C."/>
            <person name="Yang J.-Y."/>
            <person name="Kuo C.-H."/>
        </authorList>
    </citation>
    <scope>NUCLEOTIDE SEQUENCE</scope>
    <source>
        <strain evidence="10">NCHU2019</strain>
    </source>
</reference>
<dbReference type="InterPro" id="IPR027417">
    <property type="entry name" value="P-loop_NTPase"/>
</dbReference>
<dbReference type="FunFam" id="3.40.50.300:FF:000224">
    <property type="entry name" value="Energy-coupling factor transporter ATP-binding protein EcfA"/>
    <property type="match status" value="1"/>
</dbReference>
<dbReference type="PANTHER" id="PTHR43553:SF24">
    <property type="entry name" value="ENERGY-COUPLING FACTOR TRANSPORTER ATP-BINDING PROTEIN ECFA1"/>
    <property type="match status" value="1"/>
</dbReference>
<keyword evidence="11" id="KW-1185">Reference proteome</keyword>
<keyword evidence="7" id="KW-1278">Translocase</keyword>
<proteinExistence type="inferred from homology"/>
<evidence type="ECO:0000256" key="1">
    <source>
        <dbReference type="ARBA" id="ARBA00004236"/>
    </source>
</evidence>
<evidence type="ECO:0000256" key="2">
    <source>
        <dbReference type="ARBA" id="ARBA00005417"/>
    </source>
</evidence>
<evidence type="ECO:0000256" key="7">
    <source>
        <dbReference type="ARBA" id="ARBA00022967"/>
    </source>
</evidence>
<dbReference type="GO" id="GO:0043190">
    <property type="term" value="C:ATP-binding cassette (ABC) transporter complex"/>
    <property type="evidence" value="ECO:0007669"/>
    <property type="project" value="TreeGrafter"/>
</dbReference>
<gene>
    <name evidence="10" type="primary">cbiO</name>
    <name evidence="10" type="ORF">LFWB_2350</name>
</gene>
<dbReference type="CDD" id="cd03225">
    <property type="entry name" value="ABC_cobalt_CbiO_domain1"/>
    <property type="match status" value="1"/>
</dbReference>
<dbReference type="Pfam" id="PF00005">
    <property type="entry name" value="ABC_tran"/>
    <property type="match status" value="1"/>
</dbReference>
<dbReference type="KEGG" id="pluf:LFWB_2350"/>
<comment type="similarity">
    <text evidence="2">Belongs to the ABC transporter superfamily.</text>
</comment>
<dbReference type="SUPFAM" id="SSF52540">
    <property type="entry name" value="P-loop containing nucleoside triphosphate hydrolases"/>
    <property type="match status" value="1"/>
</dbReference>
<dbReference type="EMBL" id="CP054393">
    <property type="protein sequence ID" value="QTX02805.1"/>
    <property type="molecule type" value="Genomic_DNA"/>
</dbReference>
<keyword evidence="8" id="KW-0472">Membrane</keyword>
<evidence type="ECO:0000256" key="3">
    <source>
        <dbReference type="ARBA" id="ARBA00022448"/>
    </source>
</evidence>
<keyword evidence="4" id="KW-1003">Cell membrane</keyword>
<feature type="domain" description="ABC transporter" evidence="9">
    <location>
        <begin position="2"/>
        <end position="234"/>
    </location>
</feature>
<accession>A0A975FI48</accession>
<dbReference type="InterPro" id="IPR015856">
    <property type="entry name" value="ABC_transpr_CbiO/EcfA_su"/>
</dbReference>
<dbReference type="SMART" id="SM00382">
    <property type="entry name" value="AAA"/>
    <property type="match status" value="1"/>
</dbReference>
<evidence type="ECO:0000259" key="9">
    <source>
        <dbReference type="PROSITE" id="PS50893"/>
    </source>
</evidence>
<evidence type="ECO:0000256" key="5">
    <source>
        <dbReference type="ARBA" id="ARBA00022741"/>
    </source>
</evidence>
<evidence type="ECO:0000256" key="4">
    <source>
        <dbReference type="ARBA" id="ARBA00022475"/>
    </source>
</evidence>
<evidence type="ECO:0000313" key="10">
    <source>
        <dbReference type="EMBL" id="QTX02805.1"/>
    </source>
</evidence>
<dbReference type="GO" id="GO:0005524">
    <property type="term" value="F:ATP binding"/>
    <property type="evidence" value="ECO:0007669"/>
    <property type="project" value="UniProtKB-KW"/>
</dbReference>
<evidence type="ECO:0000313" key="11">
    <source>
        <dbReference type="Proteomes" id="UP000672038"/>
    </source>
</evidence>
<protein>
    <submittedName>
        <fullName evidence="10">ABC-type cobalt transport system ATP-binding protein</fullName>
    </submittedName>
</protein>
<dbReference type="AlphaFoldDB" id="A0A975FI48"/>
<comment type="subcellular location">
    <subcellularLocation>
        <location evidence="1">Cell membrane</location>
    </subcellularLocation>
</comment>
<keyword evidence="6 10" id="KW-0067">ATP-binding</keyword>
<dbReference type="Proteomes" id="UP000672038">
    <property type="component" value="Chromosome"/>
</dbReference>
<name>A0A975FI48_LOWBP</name>
<organism evidence="10 11">
    <name type="scientific">Loofah witches'-broom phytoplasma</name>
    <dbReference type="NCBI Taxonomy" id="35773"/>
    <lineage>
        <taxon>Bacteria</taxon>
        <taxon>Bacillati</taxon>
        <taxon>Mycoplasmatota</taxon>
        <taxon>Mollicutes</taxon>
        <taxon>Acholeplasmatales</taxon>
        <taxon>Acholeplasmataceae</taxon>
        <taxon>Candidatus Phytoplasma</taxon>
        <taxon>16SrVIII (Loofah witches'-broom group)</taxon>
    </lineage>
</organism>
<keyword evidence="3" id="KW-0813">Transport</keyword>
<dbReference type="PROSITE" id="PS50893">
    <property type="entry name" value="ABC_TRANSPORTER_2"/>
    <property type="match status" value="1"/>
</dbReference>
<evidence type="ECO:0000256" key="6">
    <source>
        <dbReference type="ARBA" id="ARBA00022840"/>
    </source>
</evidence>
<dbReference type="InterPro" id="IPR017871">
    <property type="entry name" value="ABC_transporter-like_CS"/>
</dbReference>
<dbReference type="PROSITE" id="PS00211">
    <property type="entry name" value="ABC_TRANSPORTER_1"/>
    <property type="match status" value="1"/>
</dbReference>
<dbReference type="Gene3D" id="3.40.50.300">
    <property type="entry name" value="P-loop containing nucleotide triphosphate hydrolases"/>
    <property type="match status" value="1"/>
</dbReference>
<dbReference type="GO" id="GO:0042626">
    <property type="term" value="F:ATPase-coupled transmembrane transporter activity"/>
    <property type="evidence" value="ECO:0007669"/>
    <property type="project" value="TreeGrafter"/>
</dbReference>
<dbReference type="GO" id="GO:0016887">
    <property type="term" value="F:ATP hydrolysis activity"/>
    <property type="evidence" value="ECO:0007669"/>
    <property type="project" value="InterPro"/>
</dbReference>
<sequence length="273" mass="31531">MIVIKNLNFSYRNKKILKNFNLNISMGEWVTIIGNNGSGKTTLARILMGLLQPNEGKIFIDGKEFNEDSLQEMRSYIGMVFQNPDYQFVGSNVLNDIVFGLENQLLSREEMQKKLDKYTVMLNIQDLLDKNPQNLSGGQKQKVAIASVLAMEPKIIILDEPTAFLDPQGAQEIFDIIYNIKKNTDKILIIITHDLNLSSKSDKILFLEEGNLVKYSPPVELFSDNNFCEKYFNYLPLALKIHFALERESDIKKINKDFFYKLKGCLWEYIFEM</sequence>
<evidence type="ECO:0000256" key="8">
    <source>
        <dbReference type="ARBA" id="ARBA00023136"/>
    </source>
</evidence>
<keyword evidence="5" id="KW-0547">Nucleotide-binding</keyword>
<dbReference type="RefSeq" id="WP_210954852.1">
    <property type="nucleotide sequence ID" value="NZ_CP054393.1"/>
</dbReference>
<dbReference type="InterPro" id="IPR050095">
    <property type="entry name" value="ECF_ABC_transporter_ATP-bd"/>
</dbReference>
<dbReference type="PANTHER" id="PTHR43553">
    <property type="entry name" value="HEAVY METAL TRANSPORTER"/>
    <property type="match status" value="1"/>
</dbReference>